<proteinExistence type="predicted"/>
<dbReference type="EMBL" id="BMGZ01000001">
    <property type="protein sequence ID" value="GGH94978.1"/>
    <property type="molecule type" value="Genomic_DNA"/>
</dbReference>
<gene>
    <name evidence="2" type="ORF">GCM10011355_10430</name>
</gene>
<dbReference type="Proteomes" id="UP000621856">
    <property type="component" value="Unassembled WGS sequence"/>
</dbReference>
<keyword evidence="1" id="KW-0472">Membrane</keyword>
<evidence type="ECO:0000313" key="3">
    <source>
        <dbReference type="Proteomes" id="UP000621856"/>
    </source>
</evidence>
<dbReference type="AlphaFoldDB" id="A0A8J3EP69"/>
<keyword evidence="1" id="KW-1133">Transmembrane helix</keyword>
<evidence type="ECO:0000256" key="1">
    <source>
        <dbReference type="SAM" id="Phobius"/>
    </source>
</evidence>
<feature type="transmembrane region" description="Helical" evidence="1">
    <location>
        <begin position="14"/>
        <end position="34"/>
    </location>
</feature>
<accession>A0A8J3EP69</accession>
<reference evidence="2" key="1">
    <citation type="journal article" date="2014" name="Int. J. Syst. Evol. Microbiol.">
        <title>Complete genome sequence of Corynebacterium casei LMG S-19264T (=DSM 44701T), isolated from a smear-ripened cheese.</title>
        <authorList>
            <consortium name="US DOE Joint Genome Institute (JGI-PGF)"/>
            <person name="Walter F."/>
            <person name="Albersmeier A."/>
            <person name="Kalinowski J."/>
            <person name="Ruckert C."/>
        </authorList>
    </citation>
    <scope>NUCLEOTIDE SEQUENCE</scope>
    <source>
        <strain evidence="2">CGMCC 1.14984</strain>
    </source>
</reference>
<name>A0A8J3EP69_9PROT</name>
<comment type="caution">
    <text evidence="2">The sequence shown here is derived from an EMBL/GenBank/DDBJ whole genome shotgun (WGS) entry which is preliminary data.</text>
</comment>
<protein>
    <submittedName>
        <fullName evidence="2">Uncharacterized protein</fullName>
    </submittedName>
</protein>
<sequence length="200" mass="21430">MCRISAGMKRERRVLLIAIIAGIVIAAIIAAVLLSSGGKKHVERQLADGRGPHVEIGLTVAHRMLVLQGGEAVSLAPGIMEVVGKELFGDRYEPQLGAEAMKGVANDADRFDSYISVMSAAAKEISTDEHKQEWLIAGHLALMLTPGDDIEGLLALKKISEKIWDDPVTGQQKVLSTSERAGQLKDAIVSRLEQEAAQTA</sequence>
<evidence type="ECO:0000313" key="2">
    <source>
        <dbReference type="EMBL" id="GGH94978.1"/>
    </source>
</evidence>
<organism evidence="2 3">
    <name type="scientific">Aquisalinus luteolus</name>
    <dbReference type="NCBI Taxonomy" id="1566827"/>
    <lineage>
        <taxon>Bacteria</taxon>
        <taxon>Pseudomonadati</taxon>
        <taxon>Pseudomonadota</taxon>
        <taxon>Alphaproteobacteria</taxon>
        <taxon>Parvularculales</taxon>
        <taxon>Parvularculaceae</taxon>
        <taxon>Aquisalinus</taxon>
    </lineage>
</organism>
<reference evidence="2" key="2">
    <citation type="submission" date="2020-09" db="EMBL/GenBank/DDBJ databases">
        <authorList>
            <person name="Sun Q."/>
            <person name="Zhou Y."/>
        </authorList>
    </citation>
    <scope>NUCLEOTIDE SEQUENCE</scope>
    <source>
        <strain evidence="2">CGMCC 1.14984</strain>
    </source>
</reference>
<keyword evidence="1" id="KW-0812">Transmembrane</keyword>